<accession>A0A915J8R8</accession>
<dbReference type="AlphaFoldDB" id="A0A915J8R8"/>
<proteinExistence type="predicted"/>
<keyword evidence="2" id="KW-1185">Reference proteome</keyword>
<name>A0A915J8R8_ROMCU</name>
<feature type="region of interest" description="Disordered" evidence="1">
    <location>
        <begin position="61"/>
        <end position="92"/>
    </location>
</feature>
<reference evidence="3" key="1">
    <citation type="submission" date="2022-11" db="UniProtKB">
        <authorList>
            <consortium name="WormBaseParasite"/>
        </authorList>
    </citation>
    <scope>IDENTIFICATION</scope>
</reference>
<evidence type="ECO:0000313" key="2">
    <source>
        <dbReference type="Proteomes" id="UP000887565"/>
    </source>
</evidence>
<dbReference type="Proteomes" id="UP000887565">
    <property type="component" value="Unplaced"/>
</dbReference>
<evidence type="ECO:0000256" key="1">
    <source>
        <dbReference type="SAM" id="MobiDB-lite"/>
    </source>
</evidence>
<sequence length="92" mass="10337">MKDVHMYYLMLCFNKSSGRQNDNDDKIIRYDNKQQLKQRHSIADGLYFSLDISQDAGVPIVHPPTISMEPEQAGPANPNPNADGVLPLNIKP</sequence>
<dbReference type="WBParaSite" id="nRc.2.0.1.t22114-RA">
    <property type="protein sequence ID" value="nRc.2.0.1.t22114-RA"/>
    <property type="gene ID" value="nRc.2.0.1.g22114"/>
</dbReference>
<protein>
    <submittedName>
        <fullName evidence="3">Uncharacterized protein</fullName>
    </submittedName>
</protein>
<organism evidence="2 3">
    <name type="scientific">Romanomermis culicivorax</name>
    <name type="common">Nematode worm</name>
    <dbReference type="NCBI Taxonomy" id="13658"/>
    <lineage>
        <taxon>Eukaryota</taxon>
        <taxon>Metazoa</taxon>
        <taxon>Ecdysozoa</taxon>
        <taxon>Nematoda</taxon>
        <taxon>Enoplea</taxon>
        <taxon>Dorylaimia</taxon>
        <taxon>Mermithida</taxon>
        <taxon>Mermithoidea</taxon>
        <taxon>Mermithidae</taxon>
        <taxon>Romanomermis</taxon>
    </lineage>
</organism>
<evidence type="ECO:0000313" key="3">
    <source>
        <dbReference type="WBParaSite" id="nRc.2.0.1.t22114-RA"/>
    </source>
</evidence>